<reference evidence="2" key="2">
    <citation type="journal article" date="2017" name="Nat. Plants">
        <title>The Aegilops tauschii genome reveals multiple impacts of transposons.</title>
        <authorList>
            <person name="Zhao G."/>
            <person name="Zou C."/>
            <person name="Li K."/>
            <person name="Wang K."/>
            <person name="Li T."/>
            <person name="Gao L."/>
            <person name="Zhang X."/>
            <person name="Wang H."/>
            <person name="Yang Z."/>
            <person name="Liu X."/>
            <person name="Jiang W."/>
            <person name="Mao L."/>
            <person name="Kong X."/>
            <person name="Jiao Y."/>
            <person name="Jia J."/>
        </authorList>
    </citation>
    <scope>NUCLEOTIDE SEQUENCE [LARGE SCALE GENOMIC DNA]</scope>
    <source>
        <strain evidence="2">cv. AL8/78</strain>
    </source>
</reference>
<dbReference type="EnsemblPlants" id="AET1Gv20770100.28">
    <property type="protein sequence ID" value="AET1Gv20770100.28"/>
    <property type="gene ID" value="AET1Gv20770100"/>
</dbReference>
<reference evidence="2" key="1">
    <citation type="journal article" date="2014" name="Science">
        <title>Ancient hybridizations among the ancestral genomes of bread wheat.</title>
        <authorList>
            <consortium name="International Wheat Genome Sequencing Consortium,"/>
            <person name="Marcussen T."/>
            <person name="Sandve S.R."/>
            <person name="Heier L."/>
            <person name="Spannagl M."/>
            <person name="Pfeifer M."/>
            <person name="Jakobsen K.S."/>
            <person name="Wulff B.B."/>
            <person name="Steuernagel B."/>
            <person name="Mayer K.F."/>
            <person name="Olsen O.A."/>
        </authorList>
    </citation>
    <scope>NUCLEOTIDE SEQUENCE [LARGE SCALE GENOMIC DNA]</scope>
    <source>
        <strain evidence="2">cv. AL8/78</strain>
    </source>
</reference>
<keyword evidence="2" id="KW-1185">Reference proteome</keyword>
<accession>A0A452ZGX6</accession>
<evidence type="ECO:0000313" key="2">
    <source>
        <dbReference type="Proteomes" id="UP000015105"/>
    </source>
</evidence>
<sequence>TPSKKTFLYCWYILKFNSKQLSIHQLFIKWPTSGVIEKNRVSMPQPIQPKNRPHKNGKLIVSRFVSSCSILHCVI</sequence>
<reference evidence="1" key="5">
    <citation type="journal article" date="2021" name="G3 (Bethesda)">
        <title>Aegilops tauschii genome assembly Aet v5.0 features greater sequence contiguity and improved annotation.</title>
        <authorList>
            <person name="Wang L."/>
            <person name="Zhu T."/>
            <person name="Rodriguez J.C."/>
            <person name="Deal K.R."/>
            <person name="Dubcovsky J."/>
            <person name="McGuire P.E."/>
            <person name="Lux T."/>
            <person name="Spannagl M."/>
            <person name="Mayer K.F.X."/>
            <person name="Baldrich P."/>
            <person name="Meyers B.C."/>
            <person name="Huo N."/>
            <person name="Gu Y.Q."/>
            <person name="Zhou H."/>
            <person name="Devos K.M."/>
            <person name="Bennetzen J.L."/>
            <person name="Unver T."/>
            <person name="Budak H."/>
            <person name="Gulick P.J."/>
            <person name="Galiba G."/>
            <person name="Kalapos B."/>
            <person name="Nelson D.R."/>
            <person name="Li P."/>
            <person name="You F.M."/>
            <person name="Luo M.C."/>
            <person name="Dvorak J."/>
        </authorList>
    </citation>
    <scope>NUCLEOTIDE SEQUENCE [LARGE SCALE GENOMIC DNA]</scope>
    <source>
        <strain evidence="1">cv. AL8/78</strain>
    </source>
</reference>
<dbReference type="AlphaFoldDB" id="A0A452ZGX6"/>
<dbReference type="Proteomes" id="UP000015105">
    <property type="component" value="Chromosome 1D"/>
</dbReference>
<protein>
    <submittedName>
        <fullName evidence="1">Uncharacterized protein</fullName>
    </submittedName>
</protein>
<name>A0A452ZGX6_AEGTS</name>
<organism evidence="1 2">
    <name type="scientific">Aegilops tauschii subsp. strangulata</name>
    <name type="common">Goatgrass</name>
    <dbReference type="NCBI Taxonomy" id="200361"/>
    <lineage>
        <taxon>Eukaryota</taxon>
        <taxon>Viridiplantae</taxon>
        <taxon>Streptophyta</taxon>
        <taxon>Embryophyta</taxon>
        <taxon>Tracheophyta</taxon>
        <taxon>Spermatophyta</taxon>
        <taxon>Magnoliopsida</taxon>
        <taxon>Liliopsida</taxon>
        <taxon>Poales</taxon>
        <taxon>Poaceae</taxon>
        <taxon>BOP clade</taxon>
        <taxon>Pooideae</taxon>
        <taxon>Triticodae</taxon>
        <taxon>Triticeae</taxon>
        <taxon>Triticinae</taxon>
        <taxon>Aegilops</taxon>
    </lineage>
</organism>
<reference evidence="1" key="3">
    <citation type="journal article" date="2017" name="Nature">
        <title>Genome sequence of the progenitor of the wheat D genome Aegilops tauschii.</title>
        <authorList>
            <person name="Luo M.C."/>
            <person name="Gu Y.Q."/>
            <person name="Puiu D."/>
            <person name="Wang H."/>
            <person name="Twardziok S.O."/>
            <person name="Deal K.R."/>
            <person name="Huo N."/>
            <person name="Zhu T."/>
            <person name="Wang L."/>
            <person name="Wang Y."/>
            <person name="McGuire P.E."/>
            <person name="Liu S."/>
            <person name="Long H."/>
            <person name="Ramasamy R.K."/>
            <person name="Rodriguez J.C."/>
            <person name="Van S.L."/>
            <person name="Yuan L."/>
            <person name="Wang Z."/>
            <person name="Xia Z."/>
            <person name="Xiao L."/>
            <person name="Anderson O.D."/>
            <person name="Ouyang S."/>
            <person name="Liang Y."/>
            <person name="Zimin A.V."/>
            <person name="Pertea G."/>
            <person name="Qi P."/>
            <person name="Bennetzen J.L."/>
            <person name="Dai X."/>
            <person name="Dawson M.W."/>
            <person name="Muller H.G."/>
            <person name="Kugler K."/>
            <person name="Rivarola-Duarte L."/>
            <person name="Spannagl M."/>
            <person name="Mayer K.F.X."/>
            <person name="Lu F.H."/>
            <person name="Bevan M.W."/>
            <person name="Leroy P."/>
            <person name="Li P."/>
            <person name="You F.M."/>
            <person name="Sun Q."/>
            <person name="Liu Z."/>
            <person name="Lyons E."/>
            <person name="Wicker T."/>
            <person name="Salzberg S.L."/>
            <person name="Devos K.M."/>
            <person name="Dvorak J."/>
        </authorList>
    </citation>
    <scope>NUCLEOTIDE SEQUENCE [LARGE SCALE GENOMIC DNA]</scope>
    <source>
        <strain evidence="1">cv. AL8/78</strain>
    </source>
</reference>
<evidence type="ECO:0000313" key="1">
    <source>
        <dbReference type="EnsemblPlants" id="AET1Gv20770100.28"/>
    </source>
</evidence>
<reference evidence="1" key="4">
    <citation type="submission" date="2019-03" db="UniProtKB">
        <authorList>
            <consortium name="EnsemblPlants"/>
        </authorList>
    </citation>
    <scope>IDENTIFICATION</scope>
</reference>
<dbReference type="Gramene" id="AET1Gv20770100.28">
    <property type="protein sequence ID" value="AET1Gv20770100.28"/>
    <property type="gene ID" value="AET1Gv20770100"/>
</dbReference>
<proteinExistence type="predicted"/>